<dbReference type="InterPro" id="IPR010259">
    <property type="entry name" value="S8pro/Inhibitor_I9"/>
</dbReference>
<evidence type="ECO:0000313" key="6">
    <source>
        <dbReference type="Proteomes" id="UP000813462"/>
    </source>
</evidence>
<dbReference type="EMBL" id="JAEACU010000002">
    <property type="protein sequence ID" value="KAH7543418.1"/>
    <property type="molecule type" value="Genomic_DNA"/>
</dbReference>
<dbReference type="SUPFAM" id="SSF52743">
    <property type="entry name" value="Subtilisin-like"/>
    <property type="match status" value="1"/>
</dbReference>
<dbReference type="InterPro" id="IPR045051">
    <property type="entry name" value="SBT"/>
</dbReference>
<dbReference type="Pfam" id="PF05922">
    <property type="entry name" value="Inhibitor_I9"/>
    <property type="match status" value="1"/>
</dbReference>
<dbReference type="Gene3D" id="3.50.30.30">
    <property type="match status" value="1"/>
</dbReference>
<feature type="domain" description="Inhibitor I9" evidence="4">
    <location>
        <begin position="3"/>
        <end position="65"/>
    </location>
</feature>
<comment type="subcellular location">
    <subcellularLocation>
        <location evidence="1">Secreted</location>
    </subcellularLocation>
</comment>
<dbReference type="GO" id="GO:0004252">
    <property type="term" value="F:serine-type endopeptidase activity"/>
    <property type="evidence" value="ECO:0007669"/>
    <property type="project" value="InterPro"/>
</dbReference>
<organism evidence="5 6">
    <name type="scientific">Ziziphus jujuba var. spinosa</name>
    <dbReference type="NCBI Taxonomy" id="714518"/>
    <lineage>
        <taxon>Eukaryota</taxon>
        <taxon>Viridiplantae</taxon>
        <taxon>Streptophyta</taxon>
        <taxon>Embryophyta</taxon>
        <taxon>Tracheophyta</taxon>
        <taxon>Spermatophyta</taxon>
        <taxon>Magnoliopsida</taxon>
        <taxon>eudicotyledons</taxon>
        <taxon>Gunneridae</taxon>
        <taxon>Pentapetalae</taxon>
        <taxon>rosids</taxon>
        <taxon>fabids</taxon>
        <taxon>Rosales</taxon>
        <taxon>Rhamnaceae</taxon>
        <taxon>Paliureae</taxon>
        <taxon>Ziziphus</taxon>
    </lineage>
</organism>
<accession>A0A978VX73</accession>
<evidence type="ECO:0000259" key="4">
    <source>
        <dbReference type="Pfam" id="PF05922"/>
    </source>
</evidence>
<gene>
    <name evidence="5" type="ORF">FEM48_Zijuj02G0181800</name>
</gene>
<dbReference type="GO" id="GO:0006508">
    <property type="term" value="P:proteolysis"/>
    <property type="evidence" value="ECO:0007669"/>
    <property type="project" value="InterPro"/>
</dbReference>
<dbReference type="Gene3D" id="3.30.70.80">
    <property type="entry name" value="Peptidase S8 propeptide/proteinase inhibitor I9"/>
    <property type="match status" value="1"/>
</dbReference>
<evidence type="ECO:0000256" key="3">
    <source>
        <dbReference type="ARBA" id="ARBA00022729"/>
    </source>
</evidence>
<dbReference type="Proteomes" id="UP000813462">
    <property type="component" value="Unassembled WGS sequence"/>
</dbReference>
<dbReference type="AlphaFoldDB" id="A0A978VX73"/>
<proteinExistence type="inferred from homology"/>
<evidence type="ECO:0000256" key="2">
    <source>
        <dbReference type="ARBA" id="ARBA00011073"/>
    </source>
</evidence>
<dbReference type="InterPro" id="IPR037045">
    <property type="entry name" value="S8pro/Inhibitor_I9_sf"/>
</dbReference>
<name>A0A978VX73_ZIZJJ</name>
<evidence type="ECO:0000256" key="1">
    <source>
        <dbReference type="ARBA" id="ARBA00004613"/>
    </source>
</evidence>
<reference evidence="5" key="1">
    <citation type="journal article" date="2021" name="Front. Plant Sci.">
        <title>Chromosome-Scale Genome Assembly for Chinese Sour Jujube and Insights Into Its Genome Evolution and Domestication Signature.</title>
        <authorList>
            <person name="Shen L.-Y."/>
            <person name="Luo H."/>
            <person name="Wang X.-L."/>
            <person name="Wang X.-M."/>
            <person name="Qiu X.-J."/>
            <person name="Liu H."/>
            <person name="Zhou S.-S."/>
            <person name="Jia K.-H."/>
            <person name="Nie S."/>
            <person name="Bao Y.-T."/>
            <person name="Zhang R.-G."/>
            <person name="Yun Q.-Z."/>
            <person name="Chai Y.-H."/>
            <person name="Lu J.-Y."/>
            <person name="Li Y."/>
            <person name="Zhao S.-W."/>
            <person name="Mao J.-F."/>
            <person name="Jia S.-G."/>
            <person name="Mao Y.-M."/>
        </authorList>
    </citation>
    <scope>NUCLEOTIDE SEQUENCE</scope>
    <source>
        <strain evidence="5">AT0</strain>
        <tissue evidence="5">Leaf</tissue>
    </source>
</reference>
<dbReference type="PANTHER" id="PTHR10795">
    <property type="entry name" value="PROPROTEIN CONVERTASE SUBTILISIN/KEXIN"/>
    <property type="match status" value="1"/>
</dbReference>
<comment type="similarity">
    <text evidence="2">Belongs to the peptidase S8 family.</text>
</comment>
<dbReference type="Gene3D" id="3.40.50.200">
    <property type="entry name" value="Peptidase S8/S53 domain"/>
    <property type="match status" value="2"/>
</dbReference>
<sequence>MPKAFTNHHHCYSSLFYSLTTARSPSLSLDDQQKFSPYLVYSYDNALHGFSASLSLDELEELKKSLWFISSDMDSTATLTPLTPTKSYLSTLLKVYGLLPTMMKTSLSGLDSGDWPKSENFQDHGITSQIPSKWKGKCDVGQDFNSFLCNSKLLGVKTFQRGTLTVAASTTARSFGGILTFGDNFTIIGWTMFRANAMVEKAPLYDNKTISRCNSAKNLSREVTHPCVYISQKEALAGINYARSTEIPFVSMKLQQTITGTRPAPPVAFYSSRGPSPSFPGILKPDIMAPGRQLYRAGNLDESAQIGSRTMRTSGLNH</sequence>
<protein>
    <recommendedName>
        <fullName evidence="4">Inhibitor I9 domain-containing protein</fullName>
    </recommendedName>
</protein>
<evidence type="ECO:0000313" key="5">
    <source>
        <dbReference type="EMBL" id="KAH7543418.1"/>
    </source>
</evidence>
<dbReference type="GO" id="GO:0005576">
    <property type="term" value="C:extracellular region"/>
    <property type="evidence" value="ECO:0007669"/>
    <property type="project" value="UniProtKB-SubCell"/>
</dbReference>
<keyword evidence="3" id="KW-0732">Signal</keyword>
<comment type="caution">
    <text evidence="5">The sequence shown here is derived from an EMBL/GenBank/DDBJ whole genome shotgun (WGS) entry which is preliminary data.</text>
</comment>
<dbReference type="InterPro" id="IPR036852">
    <property type="entry name" value="Peptidase_S8/S53_dom_sf"/>
</dbReference>